<evidence type="ECO:0000256" key="4">
    <source>
        <dbReference type="ARBA" id="ARBA00022692"/>
    </source>
</evidence>
<feature type="transmembrane region" description="Helical" evidence="7">
    <location>
        <begin position="12"/>
        <end position="33"/>
    </location>
</feature>
<reference evidence="8" key="2">
    <citation type="submission" date="2023-01" db="EMBL/GenBank/DDBJ databases">
        <title>Draft genome sequence of Agaribacter marinus strain NBRC 110023.</title>
        <authorList>
            <person name="Sun Q."/>
            <person name="Mori K."/>
        </authorList>
    </citation>
    <scope>NUCLEOTIDE SEQUENCE</scope>
    <source>
        <strain evidence="8">NBRC 110023</strain>
    </source>
</reference>
<comment type="caution">
    <text evidence="8">The sequence shown here is derived from an EMBL/GenBank/DDBJ whole genome shotgun (WGS) entry which is preliminary data.</text>
</comment>
<comment type="subcellular location">
    <subcellularLocation>
        <location evidence="1">Cell membrane</location>
    </subcellularLocation>
</comment>
<evidence type="ECO:0000313" key="9">
    <source>
        <dbReference type="Proteomes" id="UP001156601"/>
    </source>
</evidence>
<dbReference type="InterPro" id="IPR019305">
    <property type="entry name" value="Uncharacterised_Smp"/>
</dbReference>
<keyword evidence="9" id="KW-1185">Reference proteome</keyword>
<keyword evidence="5 7" id="KW-1133">Transmembrane helix</keyword>
<feature type="transmembrane region" description="Helical" evidence="7">
    <location>
        <begin position="163"/>
        <end position="181"/>
    </location>
</feature>
<dbReference type="Proteomes" id="UP001156601">
    <property type="component" value="Unassembled WGS sequence"/>
</dbReference>
<sequence length="196" mass="22257">MQTKKSNNYAIFTRISSAILLICVGVLAVNLWLMHSENAQQWYKIESEQLGRGLTKQAAKLVATPLKSKDEELVAHYINVINDGKFVEGAVLFDSTGMRLSQHESIVSVVEMVNDADVAPLVFVEDIVDDSLQTLGYIKLVLNREEITQHHQDFNRGQLSQTFVVILLTMIISCLLTRMVYKFRYRHEVGEENTLL</sequence>
<name>A0AA37T314_9ALTE</name>
<evidence type="ECO:0000256" key="6">
    <source>
        <dbReference type="ARBA" id="ARBA00023136"/>
    </source>
</evidence>
<keyword evidence="4 7" id="KW-0812">Transmembrane</keyword>
<evidence type="ECO:0000313" key="8">
    <source>
        <dbReference type="EMBL" id="GLR73050.1"/>
    </source>
</evidence>
<protein>
    <recommendedName>
        <fullName evidence="10">Smp protein</fullName>
    </recommendedName>
</protein>
<evidence type="ECO:0000256" key="3">
    <source>
        <dbReference type="ARBA" id="ARBA00022475"/>
    </source>
</evidence>
<accession>A0AA37T314</accession>
<comment type="similarity">
    <text evidence="2">Belongs to the Smp family.</text>
</comment>
<gene>
    <name evidence="8" type="ORF">GCM10007852_39580</name>
</gene>
<reference evidence="8" key="1">
    <citation type="journal article" date="2014" name="Int. J. Syst. Evol. Microbiol.">
        <title>Complete genome sequence of Corynebacterium casei LMG S-19264T (=DSM 44701T), isolated from a smear-ripened cheese.</title>
        <authorList>
            <consortium name="US DOE Joint Genome Institute (JGI-PGF)"/>
            <person name="Walter F."/>
            <person name="Albersmeier A."/>
            <person name="Kalinowski J."/>
            <person name="Ruckert C."/>
        </authorList>
    </citation>
    <scope>NUCLEOTIDE SEQUENCE</scope>
    <source>
        <strain evidence="8">NBRC 110023</strain>
    </source>
</reference>
<dbReference type="EMBL" id="BSOT01000019">
    <property type="protein sequence ID" value="GLR73050.1"/>
    <property type="molecule type" value="Genomic_DNA"/>
</dbReference>
<dbReference type="Pfam" id="PF10144">
    <property type="entry name" value="SMP_2"/>
    <property type="match status" value="1"/>
</dbReference>
<keyword evidence="3" id="KW-1003">Cell membrane</keyword>
<proteinExistence type="inferred from homology"/>
<evidence type="ECO:0008006" key="10">
    <source>
        <dbReference type="Google" id="ProtNLM"/>
    </source>
</evidence>
<organism evidence="8 9">
    <name type="scientific">Agaribacter marinus</name>
    <dbReference type="NCBI Taxonomy" id="1431249"/>
    <lineage>
        <taxon>Bacteria</taxon>
        <taxon>Pseudomonadati</taxon>
        <taxon>Pseudomonadota</taxon>
        <taxon>Gammaproteobacteria</taxon>
        <taxon>Alteromonadales</taxon>
        <taxon>Alteromonadaceae</taxon>
        <taxon>Agaribacter</taxon>
    </lineage>
</organism>
<evidence type="ECO:0000256" key="1">
    <source>
        <dbReference type="ARBA" id="ARBA00004236"/>
    </source>
</evidence>
<keyword evidence="6 7" id="KW-0472">Membrane</keyword>
<evidence type="ECO:0000256" key="7">
    <source>
        <dbReference type="SAM" id="Phobius"/>
    </source>
</evidence>
<evidence type="ECO:0000256" key="2">
    <source>
        <dbReference type="ARBA" id="ARBA00005362"/>
    </source>
</evidence>
<evidence type="ECO:0000256" key="5">
    <source>
        <dbReference type="ARBA" id="ARBA00022989"/>
    </source>
</evidence>
<dbReference type="AlphaFoldDB" id="A0AA37T314"/>
<dbReference type="RefSeq" id="WP_284219469.1">
    <property type="nucleotide sequence ID" value="NZ_BSOT01000019.1"/>
</dbReference>
<dbReference type="GO" id="GO:0005886">
    <property type="term" value="C:plasma membrane"/>
    <property type="evidence" value="ECO:0007669"/>
    <property type="project" value="UniProtKB-SubCell"/>
</dbReference>